<feature type="domain" description="RING-type" evidence="5">
    <location>
        <begin position="18"/>
        <end position="64"/>
    </location>
</feature>
<dbReference type="InterPro" id="IPR018957">
    <property type="entry name" value="Znf_C3HC4_RING-type"/>
</dbReference>
<gene>
    <name evidence="6" type="ORF">NEMVEDRAFT_v1g96958</name>
</gene>
<dbReference type="SMART" id="SM00184">
    <property type="entry name" value="RING"/>
    <property type="match status" value="1"/>
</dbReference>
<dbReference type="Pfam" id="PF00097">
    <property type="entry name" value="zf-C3HC4"/>
    <property type="match status" value="1"/>
</dbReference>
<accession>A7RXN6</accession>
<dbReference type="PROSITE" id="PS00518">
    <property type="entry name" value="ZF_RING_1"/>
    <property type="match status" value="1"/>
</dbReference>
<protein>
    <recommendedName>
        <fullName evidence="5">RING-type domain-containing protein</fullName>
    </recommendedName>
</protein>
<proteinExistence type="predicted"/>
<evidence type="ECO:0000259" key="5">
    <source>
        <dbReference type="PROSITE" id="PS50089"/>
    </source>
</evidence>
<dbReference type="PROSITE" id="PS50089">
    <property type="entry name" value="ZF_RING_2"/>
    <property type="match status" value="1"/>
</dbReference>
<dbReference type="InterPro" id="IPR013083">
    <property type="entry name" value="Znf_RING/FYVE/PHD"/>
</dbReference>
<keyword evidence="2 4" id="KW-0863">Zinc-finger</keyword>
<dbReference type="OMA" id="EYGMRCP"/>
<sequence>MGYSVQQFIEKVDPNLLCGICAEVLERAVLTPCGHSFCGVCLETWMNAKLGENEKCPASCPSCRADLYQGDTIPVLALRGIVDGLIVHCPNADNGCKLVLKLEGVEGHLKSCSHAPVQCCGCSAFLKRGELAEHHNTC</sequence>
<evidence type="ECO:0000256" key="3">
    <source>
        <dbReference type="ARBA" id="ARBA00022833"/>
    </source>
</evidence>
<dbReference type="HOGENOM" id="CLU_076732_2_0_1"/>
<evidence type="ECO:0000313" key="7">
    <source>
        <dbReference type="Proteomes" id="UP000001593"/>
    </source>
</evidence>
<reference evidence="6 7" key="1">
    <citation type="journal article" date="2007" name="Science">
        <title>Sea anemone genome reveals ancestral eumetazoan gene repertoire and genomic organization.</title>
        <authorList>
            <person name="Putnam N.H."/>
            <person name="Srivastava M."/>
            <person name="Hellsten U."/>
            <person name="Dirks B."/>
            <person name="Chapman J."/>
            <person name="Salamov A."/>
            <person name="Terry A."/>
            <person name="Shapiro H."/>
            <person name="Lindquist E."/>
            <person name="Kapitonov V.V."/>
            <person name="Jurka J."/>
            <person name="Genikhovich G."/>
            <person name="Grigoriev I.V."/>
            <person name="Lucas S.M."/>
            <person name="Steele R.E."/>
            <person name="Finnerty J.R."/>
            <person name="Technau U."/>
            <person name="Martindale M.Q."/>
            <person name="Rokhsar D.S."/>
        </authorList>
    </citation>
    <scope>NUCLEOTIDE SEQUENCE [LARGE SCALE GENOMIC DNA]</scope>
    <source>
        <strain evidence="7">CH2 X CH6</strain>
    </source>
</reference>
<dbReference type="AlphaFoldDB" id="A7RXN6"/>
<keyword evidence="1" id="KW-0479">Metal-binding</keyword>
<dbReference type="PANTHER" id="PTHR10131:SF94">
    <property type="entry name" value="TNF RECEPTOR-ASSOCIATED FACTOR 4"/>
    <property type="match status" value="1"/>
</dbReference>
<evidence type="ECO:0000256" key="1">
    <source>
        <dbReference type="ARBA" id="ARBA00022723"/>
    </source>
</evidence>
<dbReference type="InterPro" id="IPR001841">
    <property type="entry name" value="Znf_RING"/>
</dbReference>
<evidence type="ECO:0000256" key="2">
    <source>
        <dbReference type="ARBA" id="ARBA00022771"/>
    </source>
</evidence>
<organism evidence="6 7">
    <name type="scientific">Nematostella vectensis</name>
    <name type="common">Starlet sea anemone</name>
    <dbReference type="NCBI Taxonomy" id="45351"/>
    <lineage>
        <taxon>Eukaryota</taxon>
        <taxon>Metazoa</taxon>
        <taxon>Cnidaria</taxon>
        <taxon>Anthozoa</taxon>
        <taxon>Hexacorallia</taxon>
        <taxon>Actiniaria</taxon>
        <taxon>Edwardsiidae</taxon>
        <taxon>Nematostella</taxon>
    </lineage>
</organism>
<dbReference type="InterPro" id="IPR017907">
    <property type="entry name" value="Znf_RING_CS"/>
</dbReference>
<dbReference type="InParanoid" id="A7RXN6"/>
<evidence type="ECO:0000313" key="6">
    <source>
        <dbReference type="EMBL" id="EDO43806.1"/>
    </source>
</evidence>
<keyword evidence="3" id="KW-0862">Zinc</keyword>
<dbReference type="SUPFAM" id="SSF57850">
    <property type="entry name" value="RING/U-box"/>
    <property type="match status" value="1"/>
</dbReference>
<dbReference type="Gene3D" id="3.30.40.10">
    <property type="entry name" value="Zinc/RING finger domain, C3HC4 (zinc finger)"/>
    <property type="match status" value="2"/>
</dbReference>
<feature type="non-terminal residue" evidence="6">
    <location>
        <position position="138"/>
    </location>
</feature>
<dbReference type="PANTHER" id="PTHR10131">
    <property type="entry name" value="TNF RECEPTOR ASSOCIATED FACTOR"/>
    <property type="match status" value="1"/>
</dbReference>
<evidence type="ECO:0000256" key="4">
    <source>
        <dbReference type="PROSITE-ProRule" id="PRU00175"/>
    </source>
</evidence>
<name>A7RXN6_NEMVE</name>
<dbReference type="Proteomes" id="UP000001593">
    <property type="component" value="Unassembled WGS sequence"/>
</dbReference>
<dbReference type="PhylomeDB" id="A7RXN6"/>
<keyword evidence="7" id="KW-1185">Reference proteome</keyword>
<dbReference type="SUPFAM" id="SSF49599">
    <property type="entry name" value="TRAF domain-like"/>
    <property type="match status" value="1"/>
</dbReference>
<dbReference type="STRING" id="45351.A7RXN6"/>
<dbReference type="GO" id="GO:0008270">
    <property type="term" value="F:zinc ion binding"/>
    <property type="evidence" value="ECO:0007669"/>
    <property type="project" value="UniProtKB-KW"/>
</dbReference>
<dbReference type="EMBL" id="DS469550">
    <property type="protein sequence ID" value="EDO43806.1"/>
    <property type="molecule type" value="Genomic_DNA"/>
</dbReference>
<dbReference type="eggNOG" id="KOG0297">
    <property type="taxonomic scope" value="Eukaryota"/>
</dbReference>